<accession>A0A5Q0UFI4</accession>
<comment type="cofactor">
    <cofactor evidence="1">
        <name>Zn(2+)</name>
        <dbReference type="ChEBI" id="CHEBI:29105"/>
    </cofactor>
</comment>
<evidence type="ECO:0000313" key="7">
    <source>
        <dbReference type="Proteomes" id="UP000377803"/>
    </source>
</evidence>
<dbReference type="GO" id="GO:0016788">
    <property type="term" value="F:hydrolase activity, acting on ester bonds"/>
    <property type="evidence" value="ECO:0007669"/>
    <property type="project" value="InterPro"/>
</dbReference>
<keyword evidence="7" id="KW-1185">Reference proteome</keyword>
<dbReference type="Gene3D" id="3.40.630.10">
    <property type="entry name" value="Zn peptidases"/>
    <property type="match status" value="1"/>
</dbReference>
<name>A0A5Q0UFI4_9ARCH</name>
<keyword evidence="2" id="KW-0479">Metal-binding</keyword>
<dbReference type="GeneID" id="42364855"/>
<dbReference type="RefSeq" id="WP_153550111.1">
    <property type="nucleotide sequence ID" value="NZ_CP040089.1"/>
</dbReference>
<proteinExistence type="predicted"/>
<keyword evidence="3" id="KW-0378">Hydrolase</keyword>
<evidence type="ECO:0000256" key="1">
    <source>
        <dbReference type="ARBA" id="ARBA00001947"/>
    </source>
</evidence>
<organism evidence="6 7">
    <name type="scientific">Candidatus Nanohalobium constans</name>
    <dbReference type="NCBI Taxonomy" id="2565781"/>
    <lineage>
        <taxon>Archaea</taxon>
        <taxon>Candidatus Nanohalarchaeota</taxon>
        <taxon>Candidatus Nanohalobia</taxon>
        <taxon>Candidatus Nanohalobiales</taxon>
        <taxon>Candidatus Nanohalobiaceae</taxon>
        <taxon>Candidatus Nanohalobium</taxon>
    </lineage>
</organism>
<keyword evidence="4" id="KW-0862">Zinc</keyword>
<dbReference type="PANTHER" id="PTHR15162">
    <property type="entry name" value="ASPARTOACYLASE"/>
    <property type="match status" value="1"/>
</dbReference>
<dbReference type="InterPro" id="IPR055438">
    <property type="entry name" value="AstE_AspA_cat"/>
</dbReference>
<dbReference type="EMBL" id="CP040089">
    <property type="protein sequence ID" value="QGA80372.1"/>
    <property type="molecule type" value="Genomic_DNA"/>
</dbReference>
<dbReference type="KEGG" id="ncon:LC1Nh_0472"/>
<dbReference type="Proteomes" id="UP000377803">
    <property type="component" value="Chromosome"/>
</dbReference>
<evidence type="ECO:0000256" key="2">
    <source>
        <dbReference type="ARBA" id="ARBA00022723"/>
    </source>
</evidence>
<sequence length="264" mass="29582">MRVEKLGDGEPEVAVVGAIHGDEPCGEKAIEQFLDSDFEVKKPVKLIIANEKALEKDTRFVDCDLNRSFPGDLKSEDHEERLAAEIMAQVEGLKVLGLHSTKSYADPFVALSSLEPDNMDLVRKTGIRTASYHRDKDLDTLDDHAKCVEVECGFQGSESAVDNAYRIVKNFLAAYGIIDAEHRISSPSVFEIYDTVEEPDYEFIAVNFQKVEEGEVYARNGSKELRADEDFYPVLMSTEGYDTILGHKARKVENPESLTQEKNI</sequence>
<dbReference type="Pfam" id="PF24827">
    <property type="entry name" value="AstE_AspA_cat"/>
    <property type="match status" value="1"/>
</dbReference>
<evidence type="ECO:0000313" key="6">
    <source>
        <dbReference type="EMBL" id="QGA80372.1"/>
    </source>
</evidence>
<dbReference type="PANTHER" id="PTHR15162:SF7">
    <property type="entry name" value="SUCCINYLGLUTAMATE DESUCCINYLASE"/>
    <property type="match status" value="1"/>
</dbReference>
<dbReference type="SUPFAM" id="SSF53187">
    <property type="entry name" value="Zn-dependent exopeptidases"/>
    <property type="match status" value="1"/>
</dbReference>
<dbReference type="OrthoDB" id="323389at2157"/>
<protein>
    <submittedName>
        <fullName evidence="6">Succinylglutamate desuccinylase/aspartoacylase</fullName>
    </submittedName>
</protein>
<dbReference type="InterPro" id="IPR050178">
    <property type="entry name" value="AspA/AstE_fam"/>
</dbReference>
<feature type="domain" description="Succinylglutamate desuccinylase/Aspartoacylase catalytic" evidence="5">
    <location>
        <begin position="11"/>
        <end position="101"/>
    </location>
</feature>
<evidence type="ECO:0000256" key="3">
    <source>
        <dbReference type="ARBA" id="ARBA00022801"/>
    </source>
</evidence>
<evidence type="ECO:0000259" key="5">
    <source>
        <dbReference type="Pfam" id="PF24827"/>
    </source>
</evidence>
<dbReference type="GO" id="GO:0046872">
    <property type="term" value="F:metal ion binding"/>
    <property type="evidence" value="ECO:0007669"/>
    <property type="project" value="UniProtKB-KW"/>
</dbReference>
<dbReference type="GO" id="GO:0005829">
    <property type="term" value="C:cytosol"/>
    <property type="evidence" value="ECO:0007669"/>
    <property type="project" value="TreeGrafter"/>
</dbReference>
<dbReference type="AlphaFoldDB" id="A0A5Q0UFI4"/>
<evidence type="ECO:0000256" key="4">
    <source>
        <dbReference type="ARBA" id="ARBA00022833"/>
    </source>
</evidence>
<gene>
    <name evidence="6" type="ORF">LC1Nh_0472</name>
</gene>
<reference evidence="7" key="1">
    <citation type="submission" date="2019-05" db="EMBL/GenBank/DDBJ databases">
        <title>Candidatus Nanohalobium constans, a novel model system to study the DPANN nano-sized archaea: genomic and physiological characterization of a nanoarchaeon co-cultured with its chitinotrophic host.</title>
        <authorList>
            <person name="La Cono V."/>
            <person name="Arcadi E."/>
            <person name="Crisafi F."/>
            <person name="Denaro R."/>
            <person name="La Spada G."/>
            <person name="Messina E."/>
            <person name="Smedile F."/>
            <person name="Toshchakov S.V."/>
            <person name="Shevchenko M.A."/>
            <person name="Golyshin P.N."/>
            <person name="Golyshina O.V."/>
            <person name="Ferrer M."/>
            <person name="Rohde M."/>
            <person name="Mushegian A."/>
            <person name="Sorokin D.Y."/>
            <person name="Giuliano L."/>
            <person name="Yakimov M.M."/>
        </authorList>
    </citation>
    <scope>NUCLEOTIDE SEQUENCE [LARGE SCALE GENOMIC DNA]</scope>
    <source>
        <strain evidence="7">LC1Nh</strain>
    </source>
</reference>